<gene>
    <name evidence="11" type="ORF">BT63DRAFT_389779</name>
</gene>
<comment type="subcellular location">
    <subcellularLocation>
        <location evidence="1">Nucleus</location>
    </subcellularLocation>
</comment>
<keyword evidence="12" id="KW-1185">Reference proteome</keyword>
<organism evidence="11 12">
    <name type="scientific">Microthyrium microscopicum</name>
    <dbReference type="NCBI Taxonomy" id="703497"/>
    <lineage>
        <taxon>Eukaryota</taxon>
        <taxon>Fungi</taxon>
        <taxon>Dikarya</taxon>
        <taxon>Ascomycota</taxon>
        <taxon>Pezizomycotina</taxon>
        <taxon>Dothideomycetes</taxon>
        <taxon>Dothideomycetes incertae sedis</taxon>
        <taxon>Microthyriales</taxon>
        <taxon>Microthyriaceae</taxon>
        <taxon>Microthyrium</taxon>
    </lineage>
</organism>
<feature type="region of interest" description="Disordered" evidence="9">
    <location>
        <begin position="219"/>
        <end position="264"/>
    </location>
</feature>
<dbReference type="EMBL" id="MU004237">
    <property type="protein sequence ID" value="KAF2668013.1"/>
    <property type="molecule type" value="Genomic_DNA"/>
</dbReference>
<dbReference type="InterPro" id="IPR042452">
    <property type="entry name" value="ZPR1_Znf1/2"/>
</dbReference>
<comment type="similarity">
    <text evidence="2">Belongs to the ZPR1 family.</text>
</comment>
<evidence type="ECO:0000256" key="6">
    <source>
        <dbReference type="ARBA" id="ARBA00022833"/>
    </source>
</evidence>
<dbReference type="FunFam" id="2.60.120.1040:FF:000001">
    <property type="entry name" value="Zinc finger protein ZPR1"/>
    <property type="match status" value="1"/>
</dbReference>
<dbReference type="SMART" id="SM00709">
    <property type="entry name" value="Zpr1"/>
    <property type="match status" value="2"/>
</dbReference>
<keyword evidence="3" id="KW-0479">Metal-binding</keyword>
<dbReference type="PANTHER" id="PTHR10876:SF0">
    <property type="entry name" value="ZINC FINGER PROTEIN ZPR1"/>
    <property type="match status" value="1"/>
</dbReference>
<feature type="compositionally biased region" description="Low complexity" evidence="9">
    <location>
        <begin position="12"/>
        <end position="21"/>
    </location>
</feature>
<evidence type="ECO:0000313" key="12">
    <source>
        <dbReference type="Proteomes" id="UP000799302"/>
    </source>
</evidence>
<feature type="compositionally biased region" description="Basic and acidic residues" evidence="9">
    <location>
        <begin position="457"/>
        <end position="492"/>
    </location>
</feature>
<dbReference type="GO" id="GO:0008270">
    <property type="term" value="F:zinc ion binding"/>
    <property type="evidence" value="ECO:0007669"/>
    <property type="project" value="UniProtKB-KW"/>
</dbReference>
<keyword evidence="6" id="KW-0862">Zinc</keyword>
<evidence type="ECO:0000256" key="1">
    <source>
        <dbReference type="ARBA" id="ARBA00004123"/>
    </source>
</evidence>
<dbReference type="Pfam" id="PF03367">
    <property type="entry name" value="Zn_ribbon_ZPR1"/>
    <property type="match status" value="2"/>
</dbReference>
<dbReference type="GO" id="GO:0005634">
    <property type="term" value="C:nucleus"/>
    <property type="evidence" value="ECO:0007669"/>
    <property type="project" value="UniProtKB-SubCell"/>
</dbReference>
<accession>A0A6A6U9N0</accession>
<keyword evidence="5" id="KW-0863">Zinc-finger</keyword>
<protein>
    <submittedName>
        <fullName evidence="11">Zinc finger protein zpr1</fullName>
    </submittedName>
</protein>
<feature type="region of interest" description="Disordered" evidence="9">
    <location>
        <begin position="1"/>
        <end position="26"/>
    </location>
</feature>
<dbReference type="InterPro" id="IPR056180">
    <property type="entry name" value="ZPR1_jr_dom"/>
</dbReference>
<evidence type="ECO:0000256" key="5">
    <source>
        <dbReference type="ARBA" id="ARBA00022771"/>
    </source>
</evidence>
<evidence type="ECO:0000256" key="7">
    <source>
        <dbReference type="ARBA" id="ARBA00023242"/>
    </source>
</evidence>
<evidence type="ECO:0000256" key="4">
    <source>
        <dbReference type="ARBA" id="ARBA00022737"/>
    </source>
</evidence>
<dbReference type="FunFam" id="2.60.120.1040:FF:000003">
    <property type="entry name" value="Zinc finger protein zpr1"/>
    <property type="match status" value="1"/>
</dbReference>
<evidence type="ECO:0000313" key="11">
    <source>
        <dbReference type="EMBL" id="KAF2668013.1"/>
    </source>
</evidence>
<dbReference type="PANTHER" id="PTHR10876">
    <property type="entry name" value="ZINC FINGER PROTEIN ZPR1"/>
    <property type="match status" value="1"/>
</dbReference>
<dbReference type="InterPro" id="IPR004457">
    <property type="entry name" value="Znf_ZPR1"/>
</dbReference>
<keyword evidence="7" id="KW-0539">Nucleus</keyword>
<dbReference type="OrthoDB" id="308464at2759"/>
<dbReference type="Gene3D" id="2.20.25.420">
    <property type="entry name" value="ZPR1, zinc finger domain"/>
    <property type="match status" value="2"/>
</dbReference>
<feature type="compositionally biased region" description="Polar residues" evidence="9">
    <location>
        <begin position="247"/>
        <end position="256"/>
    </location>
</feature>
<dbReference type="FunFam" id="2.20.25.420:FF:000002">
    <property type="entry name" value="Zinc finger protein ZPR1"/>
    <property type="match status" value="1"/>
</dbReference>
<dbReference type="AlphaFoldDB" id="A0A6A6U9N0"/>
<evidence type="ECO:0000256" key="2">
    <source>
        <dbReference type="ARBA" id="ARBA00008354"/>
    </source>
</evidence>
<comment type="function">
    <text evidence="8">Acts as a protein folding chaperone for elongation factor 1-alpha.</text>
</comment>
<dbReference type="NCBIfam" id="TIGR00310">
    <property type="entry name" value="ZPR1_znf"/>
    <property type="match status" value="2"/>
</dbReference>
<dbReference type="InterPro" id="IPR042451">
    <property type="entry name" value="ZPR1_A/B_dom"/>
</dbReference>
<name>A0A6A6U9N0_9PEZI</name>
<keyword evidence="4" id="KW-0677">Repeat</keyword>
<evidence type="ECO:0000256" key="8">
    <source>
        <dbReference type="ARBA" id="ARBA00054139"/>
    </source>
</evidence>
<dbReference type="Pfam" id="PF22794">
    <property type="entry name" value="jr-ZPR1"/>
    <property type="match status" value="2"/>
</dbReference>
<evidence type="ECO:0000256" key="3">
    <source>
        <dbReference type="ARBA" id="ARBA00022723"/>
    </source>
</evidence>
<feature type="region of interest" description="Disordered" evidence="9">
    <location>
        <begin position="457"/>
        <end position="503"/>
    </location>
</feature>
<feature type="domain" description="Zinc finger ZPR1-type" evidence="10">
    <location>
        <begin position="276"/>
        <end position="438"/>
    </location>
</feature>
<dbReference type="Gene3D" id="2.60.120.1040">
    <property type="entry name" value="ZPR1, A/B domain"/>
    <property type="match status" value="2"/>
</dbReference>
<dbReference type="Proteomes" id="UP000799302">
    <property type="component" value="Unassembled WGS sequence"/>
</dbReference>
<dbReference type="InterPro" id="IPR040141">
    <property type="entry name" value="ZPR1"/>
</dbReference>
<reference evidence="11" key="1">
    <citation type="journal article" date="2020" name="Stud. Mycol.">
        <title>101 Dothideomycetes genomes: a test case for predicting lifestyles and emergence of pathogens.</title>
        <authorList>
            <person name="Haridas S."/>
            <person name="Albert R."/>
            <person name="Binder M."/>
            <person name="Bloem J."/>
            <person name="Labutti K."/>
            <person name="Salamov A."/>
            <person name="Andreopoulos B."/>
            <person name="Baker S."/>
            <person name="Barry K."/>
            <person name="Bills G."/>
            <person name="Bluhm B."/>
            <person name="Cannon C."/>
            <person name="Castanera R."/>
            <person name="Culley D."/>
            <person name="Daum C."/>
            <person name="Ezra D."/>
            <person name="Gonzalez J."/>
            <person name="Henrissat B."/>
            <person name="Kuo A."/>
            <person name="Liang C."/>
            <person name="Lipzen A."/>
            <person name="Lutzoni F."/>
            <person name="Magnuson J."/>
            <person name="Mondo S."/>
            <person name="Nolan M."/>
            <person name="Ohm R."/>
            <person name="Pangilinan J."/>
            <person name="Park H.-J."/>
            <person name="Ramirez L."/>
            <person name="Alfaro M."/>
            <person name="Sun H."/>
            <person name="Tritt A."/>
            <person name="Yoshinaga Y."/>
            <person name="Zwiers L.-H."/>
            <person name="Turgeon B."/>
            <person name="Goodwin S."/>
            <person name="Spatafora J."/>
            <person name="Crous P."/>
            <person name="Grigoriev I."/>
        </authorList>
    </citation>
    <scope>NUCLEOTIDE SEQUENCE</scope>
    <source>
        <strain evidence="11">CBS 115976</strain>
    </source>
</reference>
<evidence type="ECO:0000256" key="9">
    <source>
        <dbReference type="SAM" id="MobiDB-lite"/>
    </source>
</evidence>
<evidence type="ECO:0000259" key="10">
    <source>
        <dbReference type="SMART" id="SM00709"/>
    </source>
</evidence>
<proteinExistence type="inferred from homology"/>
<sequence>MSTGPQLFESVGAQAATTGGDATDDEPRVVDEIESLCMNCHEDGMTRLLLTKIPFFREIIIMSFACEHCHFKNSEIQSAGEIQQRGHKYTFKVENTEDLSRQLIKSDTCTLRIEDIDLEVPAGRGQLTNIEGVLSTIAQDLSQKQDERKEAVPEVYEKIASIITSLQSMASSTPTSFPFTITANDPAGNSWIEPSPTDTRGKLIRADYNRTPEQNTALGLSAQEPSNDGVEMRPEYHPSHMYPAQPTDGTTATNNVDADHDPDDDIVENQVYTFPATCPGCMQSCDTHMKMVNIPHFKQVVIMSTVCAHCGYRSNEVKTGGAVPDLGRRITIHIKNSADLSRDILKSESCALSCSELALSVEPGTLGGRFTTIEGLLVQVRDDLKANVFDADGGGDSLQHDEKGRWEGFFSKLDKAIAGEMEFTLVLEDPLAGSYVQSLAEVDGEIDAAITVEDYTRTEQEEEELGLRDIKTEGYEEGHKKEMDDKKEKEAVENGAGEGGEEV</sequence>
<dbReference type="FunFam" id="2.20.25.420:FF:000001">
    <property type="entry name" value="Zinc finger protein ZPR1"/>
    <property type="match status" value="1"/>
</dbReference>
<feature type="domain" description="Zinc finger ZPR1-type" evidence="10">
    <location>
        <begin position="35"/>
        <end position="194"/>
    </location>
</feature>